<dbReference type="EMBL" id="CP076133">
    <property type="protein sequence ID" value="QWG05457.1"/>
    <property type="molecule type" value="Genomic_DNA"/>
</dbReference>
<gene>
    <name evidence="6" type="ORF">KMW28_23855</name>
</gene>
<dbReference type="InterPro" id="IPR025554">
    <property type="entry name" value="DUF4140"/>
</dbReference>
<keyword evidence="7" id="KW-1185">Reference proteome</keyword>
<dbReference type="Gene3D" id="2.170.130.10">
    <property type="entry name" value="TonB-dependent receptor, plug domain"/>
    <property type="match status" value="1"/>
</dbReference>
<evidence type="ECO:0000256" key="2">
    <source>
        <dbReference type="SAM" id="Coils"/>
    </source>
</evidence>
<keyword evidence="1" id="KW-0813">Transport</keyword>
<protein>
    <submittedName>
        <fullName evidence="6">Mucoidy inhibitor MuiA family protein</fullName>
    </submittedName>
</protein>
<dbReference type="Pfam" id="PF13600">
    <property type="entry name" value="DUF4140"/>
    <property type="match status" value="1"/>
</dbReference>
<dbReference type="Pfam" id="PF07715">
    <property type="entry name" value="Plug"/>
    <property type="match status" value="1"/>
</dbReference>
<dbReference type="InterPro" id="IPR023997">
    <property type="entry name" value="TonB-dep_OMP_SusC/RagA_CS"/>
</dbReference>
<evidence type="ECO:0000256" key="1">
    <source>
        <dbReference type="PROSITE-ProRule" id="PRU01360"/>
    </source>
</evidence>
<dbReference type="PANTHER" id="PTHR31005">
    <property type="entry name" value="DUF4139 DOMAIN-CONTAINING PROTEIN"/>
    <property type="match status" value="1"/>
</dbReference>
<feature type="domain" description="DUF4140" evidence="5">
    <location>
        <begin position="29"/>
        <end position="127"/>
    </location>
</feature>
<dbReference type="NCBIfam" id="TIGR04057">
    <property type="entry name" value="SusC_RagA_signa"/>
    <property type="match status" value="1"/>
</dbReference>
<feature type="coiled-coil region" evidence="2">
    <location>
        <begin position="89"/>
        <end position="130"/>
    </location>
</feature>
<dbReference type="NCBIfam" id="TIGR02231">
    <property type="entry name" value="mucoidy inhibitor MuiA family protein"/>
    <property type="match status" value="2"/>
</dbReference>
<evidence type="ECO:0000313" key="7">
    <source>
        <dbReference type="Proteomes" id="UP000678679"/>
    </source>
</evidence>
<accession>A0AAX1ND88</accession>
<dbReference type="SUPFAM" id="SSF56935">
    <property type="entry name" value="Porins"/>
    <property type="match status" value="1"/>
</dbReference>
<keyword evidence="2" id="KW-0175">Coiled coil</keyword>
<sequence>MKTLFILIIALLPVTLIGQTIYDAKIEEVTVFTNAAQIKRGTSFQMKKGSHELEIKNLSQYIKEESIRIEGNDQLTILNVRFEEDYIQVQDENERNIELKDKVEKLTAQLGELKLQKTIVQEELSFLKENKKVSGSATSSTDFQQYIQLYGAQLKKLSKENYQLDKEINTVNKELTAAKNQLRVSGRNLQKPSGKIIVNYESDIVKTVPLKLTYQVRRASWYPTYDIRAVGKKGQVSITFKGNITQTTGIDWKDTKIKLSTSKQHISGDMPSLNPNYISYYLPSSSDALQGIVPGVETTPAFEEEVAADELGVDLPAYHKKNITIRGINSTSSKNQPMYVVDGVPYKKNPNINPSEIESIDVLKDASSTAIYGSRGSNGVIVITTKKGGYSSKYNTLSNKNLTSVEFELLDKQTILSNFSEKTVIYKENTIDANFEYNSIPKLSKHVYLTAQLTNWEDLQLANGRANIFLDNAFVGKSNLNIDQLSDTLKLSMGVDNFITVDRTRLPKYNEKNTFGSSQKLSEAYKITIRNTKDEVVNCHIYDQIPISQNKEIQVEILELSGGQHDKVTGEVKWNVTLQPKETKELILRYSVKYPKGKKIDL</sequence>
<feature type="domain" description="TonB-dependent receptor plug" evidence="3">
    <location>
        <begin position="284"/>
        <end position="380"/>
    </location>
</feature>
<reference evidence="6 7" key="1">
    <citation type="submission" date="2021-05" db="EMBL/GenBank/DDBJ databases">
        <title>Comparative genomic studies on the polysaccharide-degrading batcterial strains of the Flammeovirga genus.</title>
        <authorList>
            <person name="Zewei F."/>
            <person name="Zheng Z."/>
            <person name="Yu L."/>
            <person name="Ruyue G."/>
            <person name="Yanhong M."/>
            <person name="Yuanyuan C."/>
            <person name="Jingyan G."/>
            <person name="Wenjun H."/>
        </authorList>
    </citation>
    <scope>NUCLEOTIDE SEQUENCE [LARGE SCALE GENOMIC DNA]</scope>
    <source>
        <strain evidence="6 7">NBRC:100898</strain>
    </source>
</reference>
<comment type="subcellular location">
    <subcellularLocation>
        <location evidence="1">Cell outer membrane</location>
        <topology evidence="1">Multi-pass membrane protein</topology>
    </subcellularLocation>
</comment>
<evidence type="ECO:0000259" key="3">
    <source>
        <dbReference type="Pfam" id="PF07715"/>
    </source>
</evidence>
<dbReference type="RefSeq" id="WP_169661892.1">
    <property type="nucleotide sequence ID" value="NZ_CP076133.1"/>
</dbReference>
<comment type="similarity">
    <text evidence="1">Belongs to the TonB-dependent receptor family.</text>
</comment>
<dbReference type="InterPro" id="IPR012910">
    <property type="entry name" value="Plug_dom"/>
</dbReference>
<dbReference type="KEGG" id="fya:KMW28_23855"/>
<dbReference type="PROSITE" id="PS52016">
    <property type="entry name" value="TONB_DEPENDENT_REC_3"/>
    <property type="match status" value="1"/>
</dbReference>
<evidence type="ECO:0000259" key="4">
    <source>
        <dbReference type="Pfam" id="PF13598"/>
    </source>
</evidence>
<dbReference type="InterPro" id="IPR037066">
    <property type="entry name" value="Plug_dom_sf"/>
</dbReference>
<keyword evidence="1" id="KW-0472">Membrane</keyword>
<evidence type="ECO:0000313" key="6">
    <source>
        <dbReference type="EMBL" id="QWG05457.1"/>
    </source>
</evidence>
<organism evidence="6 7">
    <name type="scientific">Flammeovirga yaeyamensis</name>
    <dbReference type="NCBI Taxonomy" id="367791"/>
    <lineage>
        <taxon>Bacteria</taxon>
        <taxon>Pseudomonadati</taxon>
        <taxon>Bacteroidota</taxon>
        <taxon>Cytophagia</taxon>
        <taxon>Cytophagales</taxon>
        <taxon>Flammeovirgaceae</taxon>
        <taxon>Flammeovirga</taxon>
    </lineage>
</organism>
<evidence type="ECO:0000259" key="5">
    <source>
        <dbReference type="Pfam" id="PF13600"/>
    </source>
</evidence>
<name>A0AAX1ND88_9BACT</name>
<feature type="domain" description="DUF4139" evidence="4">
    <location>
        <begin position="210"/>
        <end position="596"/>
    </location>
</feature>
<dbReference type="AlphaFoldDB" id="A0AAX1ND88"/>
<dbReference type="Pfam" id="PF13598">
    <property type="entry name" value="DUF4139"/>
    <property type="match status" value="1"/>
</dbReference>
<feature type="coiled-coil region" evidence="2">
    <location>
        <begin position="154"/>
        <end position="181"/>
    </location>
</feature>
<keyword evidence="1" id="KW-1134">Transmembrane beta strand</keyword>
<dbReference type="PANTHER" id="PTHR31005:SF8">
    <property type="entry name" value="DUF4139 DOMAIN-CONTAINING PROTEIN"/>
    <property type="match status" value="1"/>
</dbReference>
<dbReference type="GO" id="GO:0009279">
    <property type="term" value="C:cell outer membrane"/>
    <property type="evidence" value="ECO:0007669"/>
    <property type="project" value="UniProtKB-SubCell"/>
</dbReference>
<keyword evidence="1" id="KW-0998">Cell outer membrane</keyword>
<dbReference type="InterPro" id="IPR037291">
    <property type="entry name" value="DUF4139"/>
</dbReference>
<dbReference type="Proteomes" id="UP000678679">
    <property type="component" value="Chromosome 2"/>
</dbReference>
<proteinExistence type="inferred from homology"/>
<dbReference type="InterPro" id="IPR039426">
    <property type="entry name" value="TonB-dep_rcpt-like"/>
</dbReference>
<keyword evidence="1" id="KW-0812">Transmembrane</keyword>
<dbReference type="InterPro" id="IPR011935">
    <property type="entry name" value="CHP02231"/>
</dbReference>